<organism evidence="9 10">
    <name type="scientific">Candidula unifasciata</name>
    <dbReference type="NCBI Taxonomy" id="100452"/>
    <lineage>
        <taxon>Eukaryota</taxon>
        <taxon>Metazoa</taxon>
        <taxon>Spiralia</taxon>
        <taxon>Lophotrochozoa</taxon>
        <taxon>Mollusca</taxon>
        <taxon>Gastropoda</taxon>
        <taxon>Heterobranchia</taxon>
        <taxon>Euthyneura</taxon>
        <taxon>Panpulmonata</taxon>
        <taxon>Eupulmonata</taxon>
        <taxon>Stylommatophora</taxon>
        <taxon>Helicina</taxon>
        <taxon>Helicoidea</taxon>
        <taxon>Geomitridae</taxon>
        <taxon>Candidula</taxon>
    </lineage>
</organism>
<keyword evidence="10" id="KW-1185">Reference proteome</keyword>
<evidence type="ECO:0000256" key="4">
    <source>
        <dbReference type="ARBA" id="ARBA00022490"/>
    </source>
</evidence>
<reference evidence="9" key="1">
    <citation type="submission" date="2021-04" db="EMBL/GenBank/DDBJ databases">
        <authorList>
            <consortium name="Molecular Ecology Group"/>
        </authorList>
    </citation>
    <scope>NUCLEOTIDE SEQUENCE</scope>
</reference>
<evidence type="ECO:0000256" key="1">
    <source>
        <dbReference type="ARBA" id="ARBA00001974"/>
    </source>
</evidence>
<dbReference type="PANTHER" id="PTHR10742">
    <property type="entry name" value="FLAVIN MONOAMINE OXIDASE"/>
    <property type="match status" value="1"/>
</dbReference>
<evidence type="ECO:0000313" key="9">
    <source>
        <dbReference type="EMBL" id="CAG5116424.1"/>
    </source>
</evidence>
<evidence type="ECO:0000256" key="7">
    <source>
        <dbReference type="ARBA" id="ARBA00023002"/>
    </source>
</evidence>
<keyword evidence="4" id="KW-0963">Cytoplasm</keyword>
<dbReference type="OrthoDB" id="5046242at2759"/>
<dbReference type="Pfam" id="PF01593">
    <property type="entry name" value="Amino_oxidase"/>
    <property type="match status" value="1"/>
</dbReference>
<dbReference type="Proteomes" id="UP000678393">
    <property type="component" value="Unassembled WGS sequence"/>
</dbReference>
<evidence type="ECO:0000256" key="3">
    <source>
        <dbReference type="ARBA" id="ARBA00005995"/>
    </source>
</evidence>
<comment type="similarity">
    <text evidence="3">Belongs to the flavin monoamine oxidase family.</text>
</comment>
<proteinExistence type="inferred from homology"/>
<gene>
    <name evidence="9" type="ORF">CUNI_LOCUS1982</name>
</gene>
<evidence type="ECO:0000256" key="6">
    <source>
        <dbReference type="ARBA" id="ARBA00022827"/>
    </source>
</evidence>
<comment type="caution">
    <text evidence="9">The sequence shown here is derived from an EMBL/GenBank/DDBJ whole genome shotgun (WGS) entry which is preliminary data.</text>
</comment>
<evidence type="ECO:0000313" key="10">
    <source>
        <dbReference type="Proteomes" id="UP000678393"/>
    </source>
</evidence>
<dbReference type="GO" id="GO:0046592">
    <property type="term" value="F:polyamine oxidase activity"/>
    <property type="evidence" value="ECO:0007669"/>
    <property type="project" value="TreeGrafter"/>
</dbReference>
<dbReference type="GO" id="GO:0005737">
    <property type="term" value="C:cytoplasm"/>
    <property type="evidence" value="ECO:0007669"/>
    <property type="project" value="UniProtKB-SubCell"/>
</dbReference>
<comment type="subcellular location">
    <subcellularLocation>
        <location evidence="2">Cytoplasm</location>
    </subcellularLocation>
</comment>
<comment type="cofactor">
    <cofactor evidence="1">
        <name>FAD</name>
        <dbReference type="ChEBI" id="CHEBI:57692"/>
    </cofactor>
</comment>
<keyword evidence="7" id="KW-0560">Oxidoreductase</keyword>
<keyword evidence="6" id="KW-0274">FAD</keyword>
<evidence type="ECO:0000256" key="2">
    <source>
        <dbReference type="ARBA" id="ARBA00004496"/>
    </source>
</evidence>
<evidence type="ECO:0000256" key="5">
    <source>
        <dbReference type="ARBA" id="ARBA00022630"/>
    </source>
</evidence>
<dbReference type="AlphaFoldDB" id="A0A8S3YIA3"/>
<feature type="domain" description="Amine oxidase" evidence="8">
    <location>
        <begin position="15"/>
        <end position="305"/>
    </location>
</feature>
<sequence length="305" mass="33113">MDTSSPKVVIVGAGVAGVTAAAWLVNNGVSDVEVLEAQDYIGGRVKGQVVDGKNIDLGAQFIHGREGNPAFDIAQKLGTVVHLEDQYQSTKLQNAPREFLTSSGEKIDGHKVLPLLQFLDSELNIRFTKIPCGSRTSDGELFIRAYQKFLSPRRETLSHAEIELYDAVYRWYVAYHKIDNAVADLNDVSAWGASQYNVLPGDRFTNTHGGMAALLKAICGLVPEELFQLNTPVTNINWSSVKEARTDGKVVITCRSGNLVEADHVVVTVSTGCMQANHKTLFTPSLPDAFQTALDHIGFGGIGKV</sequence>
<accession>A0A8S3YIA3</accession>
<dbReference type="InterPro" id="IPR036188">
    <property type="entry name" value="FAD/NAD-bd_sf"/>
</dbReference>
<dbReference type="InterPro" id="IPR002937">
    <property type="entry name" value="Amino_oxidase"/>
</dbReference>
<dbReference type="Gene3D" id="3.50.50.60">
    <property type="entry name" value="FAD/NAD(P)-binding domain"/>
    <property type="match status" value="2"/>
</dbReference>
<dbReference type="PANTHER" id="PTHR10742:SF405">
    <property type="entry name" value="PEROXISOMAL N(1)-ACETYL-SPERMINE_SPERMIDINE OXIDASE"/>
    <property type="match status" value="1"/>
</dbReference>
<keyword evidence="5" id="KW-0285">Flavoprotein</keyword>
<dbReference type="EMBL" id="CAJHNH020000253">
    <property type="protein sequence ID" value="CAG5116424.1"/>
    <property type="molecule type" value="Genomic_DNA"/>
</dbReference>
<name>A0A8S3YIA3_9EUPU</name>
<protein>
    <recommendedName>
        <fullName evidence="8">Amine oxidase domain-containing protein</fullName>
    </recommendedName>
</protein>
<dbReference type="SUPFAM" id="SSF51905">
    <property type="entry name" value="FAD/NAD(P)-binding domain"/>
    <property type="match status" value="1"/>
</dbReference>
<evidence type="ECO:0000259" key="8">
    <source>
        <dbReference type="Pfam" id="PF01593"/>
    </source>
</evidence>
<dbReference type="InterPro" id="IPR050281">
    <property type="entry name" value="Flavin_monoamine_oxidase"/>
</dbReference>